<dbReference type="InterPro" id="IPR029058">
    <property type="entry name" value="AB_hydrolase_fold"/>
</dbReference>
<dbReference type="VEuPathDB" id="FungiDB:I7I51_04202"/>
<dbReference type="GO" id="GO:0016042">
    <property type="term" value="P:lipid catabolic process"/>
    <property type="evidence" value="ECO:0007669"/>
    <property type="project" value="UniProtKB-KW"/>
</dbReference>
<reference evidence="5" key="1">
    <citation type="submission" date="2021-01" db="EMBL/GenBank/DDBJ databases">
        <title>Chromosome-level genome assembly of a human fungal pathogen reveals clustering of transcriptionally co-regulated genes.</title>
        <authorList>
            <person name="Voorhies M."/>
            <person name="Cohen S."/>
            <person name="Shea T.P."/>
            <person name="Petrus S."/>
            <person name="Munoz J.F."/>
            <person name="Poplawski S."/>
            <person name="Goldman W.E."/>
            <person name="Michael T."/>
            <person name="Cuomo C.A."/>
            <person name="Sil A."/>
            <person name="Beyhan S."/>
        </authorList>
    </citation>
    <scope>NUCLEOTIDE SEQUENCE</scope>
    <source>
        <strain evidence="5">WU24</strain>
    </source>
</reference>
<name>A0A8A1M8F7_AJECA</name>
<dbReference type="InterPro" id="IPR016715">
    <property type="entry name" value="PAF_acetylhydro_eukaryote"/>
</dbReference>
<evidence type="ECO:0000313" key="6">
    <source>
        <dbReference type="Proteomes" id="UP000663671"/>
    </source>
</evidence>
<evidence type="ECO:0000313" key="5">
    <source>
        <dbReference type="EMBL" id="QSS62025.1"/>
    </source>
</evidence>
<accession>A0A8A1M8F7</accession>
<keyword evidence="1 4" id="KW-0378">Hydrolase</keyword>
<proteinExistence type="inferred from homology"/>
<dbReference type="Pfam" id="PF03403">
    <property type="entry name" value="PAF-AH_p_II"/>
    <property type="match status" value="1"/>
</dbReference>
<dbReference type="EC" id="3.1.1.47" evidence="4"/>
<gene>
    <name evidence="5" type="ORF">I7I51_04202</name>
</gene>
<dbReference type="OrthoDB" id="2363873at2759"/>
<evidence type="ECO:0000256" key="3">
    <source>
        <dbReference type="ARBA" id="ARBA00023098"/>
    </source>
</evidence>
<evidence type="ECO:0000256" key="1">
    <source>
        <dbReference type="ARBA" id="ARBA00022801"/>
    </source>
</evidence>
<dbReference type="GO" id="GO:0003847">
    <property type="term" value="F:1-alkyl-2-acetylglycerophosphocholine esterase activity"/>
    <property type="evidence" value="ECO:0007669"/>
    <property type="project" value="UniProtKB-UniRule"/>
</dbReference>
<evidence type="ECO:0000256" key="2">
    <source>
        <dbReference type="ARBA" id="ARBA00022963"/>
    </source>
</evidence>
<dbReference type="PIRSF" id="PIRSF018169">
    <property type="entry name" value="PAF_acetylhydrolase"/>
    <property type="match status" value="1"/>
</dbReference>
<dbReference type="Proteomes" id="UP000663671">
    <property type="component" value="Chromosome 5"/>
</dbReference>
<dbReference type="PANTHER" id="PTHR10272">
    <property type="entry name" value="PLATELET-ACTIVATING FACTOR ACETYLHYDROLASE"/>
    <property type="match status" value="1"/>
</dbReference>
<dbReference type="PANTHER" id="PTHR10272:SF7">
    <property type="entry name" value="PHOSPHOLIPASE-RELATED"/>
    <property type="match status" value="1"/>
</dbReference>
<dbReference type="EMBL" id="CP069111">
    <property type="protein sequence ID" value="QSS62025.1"/>
    <property type="molecule type" value="Genomic_DNA"/>
</dbReference>
<comment type="catalytic activity">
    <reaction evidence="4">
        <text>a 1-O-alkyl-2-acetyl-sn-glycero-3-phosphocholine + H2O = a 1-O-alkyl-sn-glycero-3-phosphocholine + acetate + H(+)</text>
        <dbReference type="Rhea" id="RHEA:17777"/>
        <dbReference type="ChEBI" id="CHEBI:15377"/>
        <dbReference type="ChEBI" id="CHEBI:15378"/>
        <dbReference type="ChEBI" id="CHEBI:30089"/>
        <dbReference type="ChEBI" id="CHEBI:30909"/>
        <dbReference type="ChEBI" id="CHEBI:36707"/>
        <dbReference type="EC" id="3.1.1.47"/>
    </reaction>
</comment>
<comment type="similarity">
    <text evidence="4">Belongs to the serine esterase family.</text>
</comment>
<dbReference type="Gene3D" id="3.40.50.1820">
    <property type="entry name" value="alpha/beta hydrolase"/>
    <property type="match status" value="1"/>
</dbReference>
<protein>
    <recommendedName>
        <fullName evidence="4">Putative phospholipase</fullName>
        <ecNumber evidence="4">3.1.1.47</ecNumber>
    </recommendedName>
</protein>
<keyword evidence="2 4" id="KW-0442">Lipid degradation</keyword>
<dbReference type="AlphaFoldDB" id="A0A8A1M8F7"/>
<keyword evidence="3 4" id="KW-0443">Lipid metabolism</keyword>
<sequence>MALSLLQVPSFPSYTGPHQVGTTEFDIPVSSLESPAPTPKSDIPLPTILFRIFYPADDVEPTSRPMYWIPDPQATFIGGLAELLGVPKRLSNILGLLPSTVKWTKIPAFRDAPLKASTLPSKRWPVMVFSHGIAGSRYMYSYILGCLASYGIVIIAPEHRDGSSPSSLLRNAHGQVTEKVPYQRMKHIFDPNILQRRHAQLRIRFWELGLVHDALLKMDAGTEIPNFVQMKGAKGPVFSSSLDIHSPGSIAWAGHSFGAASVVQFVKSIYWGHQICKDPSSISAEPSFSQYRPLYEPRPDSKIVSQMIPTSPLILLDLWTLPLLGDDVKWLWEKPLPCYAETGEGQPRSPSVLAILSDEFFKWKAGLKATRHVLSYHPAPGSDDQGNEEVGKQQPKIFYTVNSSHLSQSDIGLVFPWMMKRWGKAEEPERTMQLNVTAIIQMLRECGVPFDLDEDVKCALENVADATLDHCDNDSQNGNGGKQSGFHPIIFSTDGSVRGWLPVSLADDTAPVEEFKVRSPQKL</sequence>
<organism evidence="5 6">
    <name type="scientific">Ajellomyces capsulatus</name>
    <name type="common">Darling's disease fungus</name>
    <name type="synonym">Histoplasma capsulatum</name>
    <dbReference type="NCBI Taxonomy" id="5037"/>
    <lineage>
        <taxon>Eukaryota</taxon>
        <taxon>Fungi</taxon>
        <taxon>Dikarya</taxon>
        <taxon>Ascomycota</taxon>
        <taxon>Pezizomycotina</taxon>
        <taxon>Eurotiomycetes</taxon>
        <taxon>Eurotiomycetidae</taxon>
        <taxon>Onygenales</taxon>
        <taxon>Ajellomycetaceae</taxon>
        <taxon>Histoplasma</taxon>
    </lineage>
</organism>
<evidence type="ECO:0000256" key="4">
    <source>
        <dbReference type="PIRNR" id="PIRNR018169"/>
    </source>
</evidence>
<dbReference type="SUPFAM" id="SSF53474">
    <property type="entry name" value="alpha/beta-Hydrolases"/>
    <property type="match status" value="1"/>
</dbReference>